<evidence type="ECO:0000313" key="4">
    <source>
        <dbReference type="EMBL" id="GHO97774.1"/>
    </source>
</evidence>
<dbReference type="Gene3D" id="3.90.25.10">
    <property type="entry name" value="UDP-galactose 4-epimerase, domain 1"/>
    <property type="match status" value="1"/>
</dbReference>
<dbReference type="PANTHER" id="PTHR42748:SF7">
    <property type="entry name" value="NMRA LIKE REDOX SENSOR 1-RELATED"/>
    <property type="match status" value="1"/>
</dbReference>
<dbReference type="InterPro" id="IPR051164">
    <property type="entry name" value="NmrA-like_oxidored"/>
</dbReference>
<gene>
    <name evidence="4" type="ORF">KSF_078220</name>
</gene>
<dbReference type="RefSeq" id="WP_220208554.1">
    <property type="nucleotide sequence ID" value="NZ_BNJK01000002.1"/>
</dbReference>
<proteinExistence type="inferred from homology"/>
<dbReference type="InterPro" id="IPR036291">
    <property type="entry name" value="NAD(P)-bd_dom_sf"/>
</dbReference>
<dbReference type="SUPFAM" id="SSF51735">
    <property type="entry name" value="NAD(P)-binding Rossmann-fold domains"/>
    <property type="match status" value="1"/>
</dbReference>
<comment type="similarity">
    <text evidence="1">Belongs to the NmrA-type oxidoreductase family.</text>
</comment>
<dbReference type="CDD" id="cd05251">
    <property type="entry name" value="NmrA_like_SDR_a"/>
    <property type="match status" value="1"/>
</dbReference>
<dbReference type="Gene3D" id="3.40.50.720">
    <property type="entry name" value="NAD(P)-binding Rossmann-like Domain"/>
    <property type="match status" value="1"/>
</dbReference>
<comment type="caution">
    <text evidence="4">The sequence shown here is derived from an EMBL/GenBank/DDBJ whole genome shotgun (WGS) entry which is preliminary data.</text>
</comment>
<organism evidence="4 5">
    <name type="scientific">Reticulibacter mediterranei</name>
    <dbReference type="NCBI Taxonomy" id="2778369"/>
    <lineage>
        <taxon>Bacteria</taxon>
        <taxon>Bacillati</taxon>
        <taxon>Chloroflexota</taxon>
        <taxon>Ktedonobacteria</taxon>
        <taxon>Ktedonobacterales</taxon>
        <taxon>Reticulibacteraceae</taxon>
        <taxon>Reticulibacter</taxon>
    </lineage>
</organism>
<dbReference type="Pfam" id="PF05368">
    <property type="entry name" value="NmrA"/>
    <property type="match status" value="1"/>
</dbReference>
<dbReference type="Proteomes" id="UP000597444">
    <property type="component" value="Unassembled WGS sequence"/>
</dbReference>
<reference evidence="4" key="1">
    <citation type="submission" date="2020-10" db="EMBL/GenBank/DDBJ databases">
        <title>Taxonomic study of unclassified bacteria belonging to the class Ktedonobacteria.</title>
        <authorList>
            <person name="Yabe S."/>
            <person name="Wang C.M."/>
            <person name="Zheng Y."/>
            <person name="Sakai Y."/>
            <person name="Cavaletti L."/>
            <person name="Monciardini P."/>
            <person name="Donadio S."/>
        </authorList>
    </citation>
    <scope>NUCLEOTIDE SEQUENCE</scope>
    <source>
        <strain evidence="4">ID150040</strain>
    </source>
</reference>
<dbReference type="InterPro" id="IPR008030">
    <property type="entry name" value="NmrA-like"/>
</dbReference>
<dbReference type="AlphaFoldDB" id="A0A8J3ITV8"/>
<dbReference type="PANTHER" id="PTHR42748">
    <property type="entry name" value="NITROGEN METABOLITE REPRESSION PROTEIN NMRA FAMILY MEMBER"/>
    <property type="match status" value="1"/>
</dbReference>
<keyword evidence="5" id="KW-1185">Reference proteome</keyword>
<protein>
    <submittedName>
        <fullName evidence="4">NmrA family transcriptional regulator</fullName>
    </submittedName>
</protein>
<feature type="domain" description="NmrA-like" evidence="3">
    <location>
        <begin position="1"/>
        <end position="280"/>
    </location>
</feature>
<dbReference type="EMBL" id="BNJK01000002">
    <property type="protein sequence ID" value="GHO97774.1"/>
    <property type="molecule type" value="Genomic_DNA"/>
</dbReference>
<evidence type="ECO:0000256" key="2">
    <source>
        <dbReference type="ARBA" id="ARBA00022857"/>
    </source>
</evidence>
<accession>A0A8J3ITV8</accession>
<evidence type="ECO:0000256" key="1">
    <source>
        <dbReference type="ARBA" id="ARBA00006328"/>
    </source>
</evidence>
<name>A0A8J3ITV8_9CHLR</name>
<keyword evidence="2" id="KW-0521">NADP</keyword>
<sequence>MDKIILVTGATGQQGGATARQLLEQGWQVRAFVRNPDADAAQALRQIGAELVQGDQDDPASLEAAMQGVYGVFSVQAHTSYETRHGKNVADAVKRAGVPHLVYSSVGGAPELFKRNVNVPKWQIEQYIRQLDLPATILRPVGFMDSLASPLYGVAGDTLAIPFKPDTTYPLIAVSDIGTFAVLAFTNPATYLGQTIELAGDAPTPPQIADAISRVTGRVITYVEISLDTVRQQIQGFAHDPAFMEELARASEYINERKFTIDFATLRKLHPDLMDFETWLIREGKAKFSALTTQG</sequence>
<evidence type="ECO:0000313" key="5">
    <source>
        <dbReference type="Proteomes" id="UP000597444"/>
    </source>
</evidence>
<evidence type="ECO:0000259" key="3">
    <source>
        <dbReference type="Pfam" id="PF05368"/>
    </source>
</evidence>